<feature type="transmembrane region" description="Helical" evidence="6">
    <location>
        <begin position="601"/>
        <end position="623"/>
    </location>
</feature>
<comment type="caution">
    <text evidence="7">The sequence shown here is derived from an EMBL/GenBank/DDBJ whole genome shotgun (WGS) entry which is preliminary data.</text>
</comment>
<dbReference type="SUPFAM" id="SSF144083">
    <property type="entry name" value="Magnesium transport protein CorA, transmembrane region"/>
    <property type="match status" value="1"/>
</dbReference>
<dbReference type="OrthoDB" id="5430750at2759"/>
<keyword evidence="4 6" id="KW-0472">Membrane</keyword>
<keyword evidence="8" id="KW-1185">Reference proteome</keyword>
<dbReference type="AlphaFoldDB" id="A0A139GYA5"/>
<dbReference type="GO" id="GO:0015087">
    <property type="term" value="F:cobalt ion transmembrane transporter activity"/>
    <property type="evidence" value="ECO:0007669"/>
    <property type="project" value="TreeGrafter"/>
</dbReference>
<dbReference type="GO" id="GO:0000287">
    <property type="term" value="F:magnesium ion binding"/>
    <property type="evidence" value="ECO:0007669"/>
    <property type="project" value="TreeGrafter"/>
</dbReference>
<dbReference type="STRING" id="321146.A0A139GYA5"/>
<evidence type="ECO:0000313" key="8">
    <source>
        <dbReference type="Proteomes" id="UP000070133"/>
    </source>
</evidence>
<evidence type="ECO:0000256" key="2">
    <source>
        <dbReference type="ARBA" id="ARBA00022692"/>
    </source>
</evidence>
<organism evidence="7 8">
    <name type="scientific">Pseudocercospora eumusae</name>
    <dbReference type="NCBI Taxonomy" id="321146"/>
    <lineage>
        <taxon>Eukaryota</taxon>
        <taxon>Fungi</taxon>
        <taxon>Dikarya</taxon>
        <taxon>Ascomycota</taxon>
        <taxon>Pezizomycotina</taxon>
        <taxon>Dothideomycetes</taxon>
        <taxon>Dothideomycetidae</taxon>
        <taxon>Mycosphaerellales</taxon>
        <taxon>Mycosphaerellaceae</taxon>
        <taxon>Pseudocercospora</taxon>
    </lineage>
</organism>
<dbReference type="EMBL" id="LFZN01000229">
    <property type="protein sequence ID" value="KXS95183.1"/>
    <property type="molecule type" value="Genomic_DNA"/>
</dbReference>
<dbReference type="InterPro" id="IPR045863">
    <property type="entry name" value="CorA_TM1_TM2"/>
</dbReference>
<gene>
    <name evidence="7" type="ORF">AC578_6596</name>
</gene>
<dbReference type="Gene3D" id="1.20.58.340">
    <property type="entry name" value="Magnesium transport protein CorA, transmembrane region"/>
    <property type="match status" value="1"/>
</dbReference>
<dbReference type="PANTHER" id="PTHR46494">
    <property type="entry name" value="CORA FAMILY METAL ION TRANSPORTER (EUROFUNG)"/>
    <property type="match status" value="1"/>
</dbReference>
<dbReference type="GO" id="GO:0050897">
    <property type="term" value="F:cobalt ion binding"/>
    <property type="evidence" value="ECO:0007669"/>
    <property type="project" value="TreeGrafter"/>
</dbReference>
<evidence type="ECO:0000313" key="7">
    <source>
        <dbReference type="EMBL" id="KXS95183.1"/>
    </source>
</evidence>
<proteinExistence type="predicted"/>
<evidence type="ECO:0000256" key="5">
    <source>
        <dbReference type="SAM" id="MobiDB-lite"/>
    </source>
</evidence>
<keyword evidence="2 6" id="KW-0812">Transmembrane</keyword>
<dbReference type="Proteomes" id="UP000070133">
    <property type="component" value="Unassembled WGS sequence"/>
</dbReference>
<evidence type="ECO:0000256" key="4">
    <source>
        <dbReference type="ARBA" id="ARBA00023136"/>
    </source>
</evidence>
<accession>A0A139GYA5</accession>
<dbReference type="Pfam" id="PF01544">
    <property type="entry name" value="CorA"/>
    <property type="match status" value="1"/>
</dbReference>
<feature type="region of interest" description="Disordered" evidence="5">
    <location>
        <begin position="103"/>
        <end position="126"/>
    </location>
</feature>
<feature type="compositionally biased region" description="Basic and acidic residues" evidence="5">
    <location>
        <begin position="106"/>
        <end position="126"/>
    </location>
</feature>
<sequence>MHADMRRLVVPIHARMSPKDSRSSGEDIELQSIGFRLRHGQQLDPPPDLSARYHRAQQKTPAQLSDEIKRLGLDGKTQAEAIEHIQGLRSKPLSAQYTLQSFVQRPSDHTPRPELSQEAKEESRQRIKDEKILEKVRKCGSEQGSGLLAYLRKARITPPDIDCLKSVVAHAFPPRMQLPVLVCDVYADKGTITCSPLGDIERLWKAKPEGAIMRWIHAPVGQGLMHSSIEDIFRHDWEVGRSFPEAGGPGFPYLELDLMHFREREALRHQREVYKLLHDKPELSKELTEHALDGDNNPNFQADLTWREIHRAKTRSYWDLTTPDIPLELSEHLAFHSHDGPLRPLGLIGEMDKTVLAYKCEQFREAQTVIAPFRCFHRADNILLTMSAATGVDQLHKHFDIDIKETLLNRLLSPQASIVGNMMHWLKDKGASQWYDHSIEWFLVFLISELGIAPNNMISGRAGSSVLSALQCAVQDLKNRRFQPWKRDETVKLVKEFISCLDELKLLSLSCRRKLKFFEGLQKDLKNHETEDQKRRRLPVNNATADTALQRAQWATSVLKDERDSLDYLYEDVTQALSALFQLRSIEQNDRAIATEVQNRAILIFTSVTVIFMPISVFTSYYGMNLVDIRNSTRTQRDFWASFGSAAIAIVVLVGLVVRIRYIFLWPANYLQQRRRALRSSKGDGGVA</sequence>
<protein>
    <submittedName>
        <fullName evidence="7">Uncharacterized protein</fullName>
    </submittedName>
</protein>
<evidence type="ECO:0000256" key="1">
    <source>
        <dbReference type="ARBA" id="ARBA00004651"/>
    </source>
</evidence>
<evidence type="ECO:0000256" key="3">
    <source>
        <dbReference type="ARBA" id="ARBA00022989"/>
    </source>
</evidence>
<evidence type="ECO:0000256" key="6">
    <source>
        <dbReference type="SAM" id="Phobius"/>
    </source>
</evidence>
<dbReference type="PANTHER" id="PTHR46494:SF1">
    <property type="entry name" value="CORA FAMILY METAL ION TRANSPORTER (EUROFUNG)"/>
    <property type="match status" value="1"/>
</dbReference>
<feature type="transmembrane region" description="Helical" evidence="6">
    <location>
        <begin position="643"/>
        <end position="666"/>
    </location>
</feature>
<comment type="subcellular location">
    <subcellularLocation>
        <location evidence="1">Cell membrane</location>
        <topology evidence="1">Multi-pass membrane protein</topology>
    </subcellularLocation>
</comment>
<dbReference type="GO" id="GO:0015095">
    <property type="term" value="F:magnesium ion transmembrane transporter activity"/>
    <property type="evidence" value="ECO:0007669"/>
    <property type="project" value="TreeGrafter"/>
</dbReference>
<dbReference type="InterPro" id="IPR002523">
    <property type="entry name" value="MgTranspt_CorA/ZnTranspt_ZntB"/>
</dbReference>
<name>A0A139GYA5_9PEZI</name>
<reference evidence="7 8" key="1">
    <citation type="submission" date="2015-07" db="EMBL/GenBank/DDBJ databases">
        <title>Comparative genomics of the Sigatoka disease complex on banana suggests a link between parallel evolutionary changes in Pseudocercospora fijiensis and Pseudocercospora eumusae and increased virulence on the banana host.</title>
        <authorList>
            <person name="Chang T.-C."/>
            <person name="Salvucci A."/>
            <person name="Crous P.W."/>
            <person name="Stergiopoulos I."/>
        </authorList>
    </citation>
    <scope>NUCLEOTIDE SEQUENCE [LARGE SCALE GENOMIC DNA]</scope>
    <source>
        <strain evidence="7 8">CBS 114824</strain>
    </source>
</reference>
<dbReference type="GO" id="GO:0005886">
    <property type="term" value="C:plasma membrane"/>
    <property type="evidence" value="ECO:0007669"/>
    <property type="project" value="UniProtKB-SubCell"/>
</dbReference>
<keyword evidence="3 6" id="KW-1133">Transmembrane helix</keyword>